<gene>
    <name evidence="2" type="ORF">DEAC_c43890</name>
</gene>
<dbReference type="PATRIC" id="fig|476652.3.peg.4666"/>
<keyword evidence="1" id="KW-1277">Toxin-antitoxin system</keyword>
<dbReference type="Proteomes" id="UP000036356">
    <property type="component" value="Unassembled WGS sequence"/>
</dbReference>
<dbReference type="EMBL" id="LDZY01000031">
    <property type="protein sequence ID" value="KLU63703.1"/>
    <property type="molecule type" value="Genomic_DNA"/>
</dbReference>
<evidence type="ECO:0000256" key="1">
    <source>
        <dbReference type="ARBA" id="ARBA00022649"/>
    </source>
</evidence>
<organism evidence="2 3">
    <name type="scientific">Desulfosporosinus acididurans</name>
    <dbReference type="NCBI Taxonomy" id="476652"/>
    <lineage>
        <taxon>Bacteria</taxon>
        <taxon>Bacillati</taxon>
        <taxon>Bacillota</taxon>
        <taxon>Clostridia</taxon>
        <taxon>Eubacteriales</taxon>
        <taxon>Desulfitobacteriaceae</taxon>
        <taxon>Desulfosporosinus</taxon>
    </lineage>
</organism>
<dbReference type="InterPro" id="IPR035093">
    <property type="entry name" value="RelE/ParE_toxin_dom_sf"/>
</dbReference>
<accession>A0A0J1FL99</accession>
<reference evidence="2 3" key="1">
    <citation type="submission" date="2015-06" db="EMBL/GenBank/DDBJ databases">
        <title>Draft genome of the moderately acidophilic sulfate reducer Candidatus Desulfosporosinus acididurans strain M1.</title>
        <authorList>
            <person name="Poehlein A."/>
            <person name="Petzsch P."/>
            <person name="Johnson B.D."/>
            <person name="Schloemann M."/>
            <person name="Daniel R."/>
            <person name="Muehling M."/>
        </authorList>
    </citation>
    <scope>NUCLEOTIDE SEQUENCE [LARGE SCALE GENOMIC DNA]</scope>
    <source>
        <strain evidence="2 3">M1</strain>
    </source>
</reference>
<dbReference type="SUPFAM" id="SSF143011">
    <property type="entry name" value="RelE-like"/>
    <property type="match status" value="1"/>
</dbReference>
<dbReference type="RefSeq" id="WP_047812139.1">
    <property type="nucleotide sequence ID" value="NZ_LDZY01000031.1"/>
</dbReference>
<dbReference type="Gene3D" id="3.30.2310.20">
    <property type="entry name" value="RelE-like"/>
    <property type="match status" value="1"/>
</dbReference>
<sequence>MSSIYQLTLSRDSLKFLAKQEKAIQERIRKALTGLAIRPPIGDIKPLKGKEKLMRLRVGTYRVIFEVNHTEQIIYILTIDNRGDVYSKIQASKSQS</sequence>
<proteinExistence type="predicted"/>
<dbReference type="PANTHER" id="PTHR38813:SF1">
    <property type="entry name" value="TOXIN RELE1-RELATED"/>
    <property type="match status" value="1"/>
</dbReference>
<dbReference type="InterPro" id="IPR052747">
    <property type="entry name" value="TA_system_RelE_toxin"/>
</dbReference>
<evidence type="ECO:0000313" key="2">
    <source>
        <dbReference type="EMBL" id="KLU63703.1"/>
    </source>
</evidence>
<keyword evidence="3" id="KW-1185">Reference proteome</keyword>
<comment type="caution">
    <text evidence="2">The sequence shown here is derived from an EMBL/GenBank/DDBJ whole genome shotgun (WGS) entry which is preliminary data.</text>
</comment>
<evidence type="ECO:0000313" key="3">
    <source>
        <dbReference type="Proteomes" id="UP000036356"/>
    </source>
</evidence>
<name>A0A0J1FL99_9FIRM</name>
<dbReference type="STRING" id="476652.DEAC_c43890"/>
<dbReference type="AlphaFoldDB" id="A0A0J1FL99"/>
<dbReference type="InterPro" id="IPR007712">
    <property type="entry name" value="RelE/ParE_toxin"/>
</dbReference>
<dbReference type="PANTHER" id="PTHR38813">
    <property type="match status" value="1"/>
</dbReference>
<protein>
    <submittedName>
        <fullName evidence="2">Plasmid stabilization system protein</fullName>
    </submittedName>
</protein>
<dbReference type="Pfam" id="PF05016">
    <property type="entry name" value="ParE_toxin"/>
    <property type="match status" value="1"/>
</dbReference>